<sequence length="221" mass="25954">MDNEWFKKMITWKRRRGFTVMTWKPGFNPKNRVVNKKLNSKQFAVPLLTNIYQKCLDMSYLPDEWKRAVALIIPKPETLALMNEAYEDDKLSRTQVYFWYKRFKDGRKSIADDSRSGRPLTSTTDRNIGQVRVVADRKITIDNISEIFGISYDQQGETRLSICKNLIDTANNDSDFLKIIITGDETWCFLFDPQTNKQSLEWHTPILLGRRKFVLTSPKEE</sequence>
<dbReference type="EMBL" id="CP092875">
    <property type="protein sequence ID" value="UYV75524.1"/>
    <property type="molecule type" value="Genomic_DNA"/>
</dbReference>
<dbReference type="InterPro" id="IPR036397">
    <property type="entry name" value="RNaseH_sf"/>
</dbReference>
<protein>
    <recommendedName>
        <fullName evidence="1">Mos1 transposase HTH domain-containing protein</fullName>
    </recommendedName>
</protein>
<dbReference type="InterPro" id="IPR052709">
    <property type="entry name" value="Transposase-MT_Hybrid"/>
</dbReference>
<reference evidence="2 3" key="1">
    <citation type="submission" date="2022-01" db="EMBL/GenBank/DDBJ databases">
        <title>A chromosomal length assembly of Cordylochernes scorpioides.</title>
        <authorList>
            <person name="Zeh D."/>
            <person name="Zeh J."/>
        </authorList>
    </citation>
    <scope>NUCLEOTIDE SEQUENCE [LARGE SCALE GENOMIC DNA]</scope>
    <source>
        <strain evidence="2">IN4F17</strain>
        <tissue evidence="2">Whole Body</tissue>
    </source>
</reference>
<evidence type="ECO:0000313" key="2">
    <source>
        <dbReference type="EMBL" id="UYV75524.1"/>
    </source>
</evidence>
<evidence type="ECO:0000259" key="1">
    <source>
        <dbReference type="Pfam" id="PF17906"/>
    </source>
</evidence>
<dbReference type="Pfam" id="PF17906">
    <property type="entry name" value="HTH_48"/>
    <property type="match status" value="1"/>
</dbReference>
<proteinExistence type="predicted"/>
<evidence type="ECO:0000313" key="3">
    <source>
        <dbReference type="Proteomes" id="UP001235939"/>
    </source>
</evidence>
<dbReference type="Proteomes" id="UP001235939">
    <property type="component" value="Chromosome 13"/>
</dbReference>
<dbReference type="PANTHER" id="PTHR46060:SF1">
    <property type="entry name" value="MARINER MOS1 TRANSPOSASE-LIKE PROTEIN"/>
    <property type="match status" value="1"/>
</dbReference>
<keyword evidence="3" id="KW-1185">Reference proteome</keyword>
<accession>A0ABY6L310</accession>
<dbReference type="Gene3D" id="3.30.420.10">
    <property type="entry name" value="Ribonuclease H-like superfamily/Ribonuclease H"/>
    <property type="match status" value="1"/>
</dbReference>
<dbReference type="InterPro" id="IPR041426">
    <property type="entry name" value="Mos1_HTH"/>
</dbReference>
<feature type="domain" description="Mos1 transposase HTH" evidence="1">
    <location>
        <begin position="77"/>
        <end position="106"/>
    </location>
</feature>
<gene>
    <name evidence="2" type="ORF">LAZ67_13000492</name>
</gene>
<name>A0ABY6L310_9ARAC</name>
<dbReference type="PANTHER" id="PTHR46060">
    <property type="entry name" value="MARINER MOS1 TRANSPOSASE-LIKE PROTEIN"/>
    <property type="match status" value="1"/>
</dbReference>
<organism evidence="2 3">
    <name type="scientific">Cordylochernes scorpioides</name>
    <dbReference type="NCBI Taxonomy" id="51811"/>
    <lineage>
        <taxon>Eukaryota</taxon>
        <taxon>Metazoa</taxon>
        <taxon>Ecdysozoa</taxon>
        <taxon>Arthropoda</taxon>
        <taxon>Chelicerata</taxon>
        <taxon>Arachnida</taxon>
        <taxon>Pseudoscorpiones</taxon>
        <taxon>Cheliferoidea</taxon>
        <taxon>Chernetidae</taxon>
        <taxon>Cordylochernes</taxon>
    </lineage>
</organism>